<evidence type="ECO:0000313" key="1">
    <source>
        <dbReference type="EMBL" id="AFK02687.1"/>
    </source>
</evidence>
<name>A0ABM5N049_EMTOG</name>
<gene>
    <name evidence="1" type="ordered locus">Emtol_1541</name>
</gene>
<reference evidence="1 2" key="1">
    <citation type="submission" date="2011-07" db="EMBL/GenBank/DDBJ databases">
        <title>The complete genome of chromosome of Emticicia oligotrophica DSM 17448.</title>
        <authorList>
            <consortium name="US DOE Joint Genome Institute (JGI-PGF)"/>
            <person name="Lucas S."/>
            <person name="Han J."/>
            <person name="Lapidus A."/>
            <person name="Bruce D."/>
            <person name="Goodwin L."/>
            <person name="Pitluck S."/>
            <person name="Peters L."/>
            <person name="Kyrpides N."/>
            <person name="Mavromatis K."/>
            <person name="Ivanova N."/>
            <person name="Ovchinnikova G."/>
            <person name="Teshima H."/>
            <person name="Detter J.C."/>
            <person name="Tapia R."/>
            <person name="Han C."/>
            <person name="Land M."/>
            <person name="Hauser L."/>
            <person name="Markowitz V."/>
            <person name="Cheng J.-F."/>
            <person name="Hugenholtz P."/>
            <person name="Woyke T."/>
            <person name="Wu D."/>
            <person name="Tindall B."/>
            <person name="Pomrenke H."/>
            <person name="Brambilla E."/>
            <person name="Klenk H.-P."/>
            <person name="Eisen J.A."/>
        </authorList>
    </citation>
    <scope>NUCLEOTIDE SEQUENCE [LARGE SCALE GENOMIC DNA]</scope>
    <source>
        <strain evidence="1 2">DSM 17448</strain>
    </source>
</reference>
<keyword evidence="2" id="KW-1185">Reference proteome</keyword>
<dbReference type="EMBL" id="CP002961">
    <property type="protein sequence ID" value="AFK02687.1"/>
    <property type="molecule type" value="Genomic_DNA"/>
</dbReference>
<evidence type="ECO:0000313" key="2">
    <source>
        <dbReference type="Proteomes" id="UP000002875"/>
    </source>
</evidence>
<organism evidence="1 2">
    <name type="scientific">Emticicia oligotrophica (strain DSM 17448 / CIP 109782 / MTCC 6937 / GPTSA100-15)</name>
    <dbReference type="NCBI Taxonomy" id="929562"/>
    <lineage>
        <taxon>Bacteria</taxon>
        <taxon>Pseudomonadati</taxon>
        <taxon>Bacteroidota</taxon>
        <taxon>Cytophagia</taxon>
        <taxon>Cytophagales</taxon>
        <taxon>Leadbetterellaceae</taxon>
        <taxon>Emticicia</taxon>
    </lineage>
</organism>
<dbReference type="Proteomes" id="UP000002875">
    <property type="component" value="Chromosome"/>
</dbReference>
<sequence>MAYEIVKRLEQAGKSALLAKLEEGVKVKEDKKGKLHQVFKESFDAKECFNQNFIIQKLDYPISRLWDSISDYLLYPLLQQGFMI</sequence>
<accession>A0ABM5N049</accession>
<protein>
    <submittedName>
        <fullName evidence="1">Uncharacterized protein</fullName>
    </submittedName>
</protein>
<proteinExistence type="predicted"/>